<keyword evidence="6 9" id="KW-0456">Lyase</keyword>
<feature type="active site" description="Proton donor" evidence="9">
    <location>
        <position position="70"/>
    </location>
</feature>
<feature type="binding site" evidence="9 11">
    <location>
        <position position="221"/>
    </location>
    <ligand>
        <name>substrate</name>
    </ligand>
</feature>
<dbReference type="Gene3D" id="3.20.20.70">
    <property type="entry name" value="Aldolase class I"/>
    <property type="match status" value="1"/>
</dbReference>
<evidence type="ECO:0000256" key="6">
    <source>
        <dbReference type="ARBA" id="ARBA00023239"/>
    </source>
</evidence>
<feature type="active site" description="For OMPdecase activity" evidence="10">
    <location>
        <position position="68"/>
    </location>
</feature>
<evidence type="ECO:0000256" key="5">
    <source>
        <dbReference type="ARBA" id="ARBA00022975"/>
    </source>
</evidence>
<protein>
    <recommendedName>
        <fullName evidence="9">Orotidine 5'-phosphate decarboxylase</fullName>
        <ecNumber evidence="9">4.1.1.23</ecNumber>
    </recommendedName>
    <alternativeName>
        <fullName evidence="9">OMP decarboxylase</fullName>
        <shortName evidence="9">OMPDCase</shortName>
        <shortName evidence="9">OMPdecase</shortName>
    </alternativeName>
</protein>
<accession>A0A088MXY1</accession>
<evidence type="ECO:0000256" key="12">
    <source>
        <dbReference type="RuleBase" id="RU000512"/>
    </source>
</evidence>
<evidence type="ECO:0000256" key="3">
    <source>
        <dbReference type="ARBA" id="ARBA00011738"/>
    </source>
</evidence>
<dbReference type="InterPro" id="IPR013785">
    <property type="entry name" value="Aldolase_TIM"/>
</dbReference>
<comment type="function">
    <text evidence="1 9">Catalyzes the decarboxylation of orotidine 5'-monophosphate (OMP) to uridine 5'-monophosphate (UMP).</text>
</comment>
<feature type="active site" description="For OMPdecase activity" evidence="10">
    <location>
        <position position="70"/>
    </location>
</feature>
<gene>
    <name evidence="9" type="primary">pyrF</name>
    <name evidence="14" type="ORF">IM45_682</name>
</gene>
<dbReference type="OrthoDB" id="9806203at2"/>
<dbReference type="eggNOG" id="COG0284">
    <property type="taxonomic scope" value="Bacteria"/>
</dbReference>
<keyword evidence="4 9" id="KW-0210">Decarboxylase</keyword>
<dbReference type="UniPathway" id="UPA00070">
    <property type="reaction ID" value="UER00120"/>
</dbReference>
<dbReference type="RefSeq" id="WP_038498472.1">
    <property type="nucleotide sequence ID" value="NZ_CP008985.1"/>
</dbReference>
<dbReference type="SMART" id="SM00934">
    <property type="entry name" value="OMPdecase"/>
    <property type="match status" value="1"/>
</dbReference>
<evidence type="ECO:0000256" key="11">
    <source>
        <dbReference type="PIRSR" id="PIRSR614732-2"/>
    </source>
</evidence>
<dbReference type="NCBIfam" id="NF001273">
    <property type="entry name" value="PRK00230.1"/>
    <property type="match status" value="1"/>
</dbReference>
<dbReference type="GO" id="GO:0004590">
    <property type="term" value="F:orotidine-5'-phosphate decarboxylase activity"/>
    <property type="evidence" value="ECO:0007669"/>
    <property type="project" value="UniProtKB-UniRule"/>
</dbReference>
<dbReference type="Pfam" id="PF00215">
    <property type="entry name" value="OMPdecase"/>
    <property type="match status" value="1"/>
</dbReference>
<evidence type="ECO:0000256" key="4">
    <source>
        <dbReference type="ARBA" id="ARBA00022793"/>
    </source>
</evidence>
<dbReference type="PROSITE" id="PS00156">
    <property type="entry name" value="OMPDECASE"/>
    <property type="match status" value="1"/>
</dbReference>
<proteinExistence type="inferred from homology"/>
<comment type="pathway">
    <text evidence="2 9 12">Pyrimidine metabolism; UMP biosynthesis via de novo pathway; UMP from orotate: step 2/2.</text>
</comment>
<evidence type="ECO:0000313" key="14">
    <source>
        <dbReference type="EMBL" id="AIN47215.1"/>
    </source>
</evidence>
<evidence type="ECO:0000313" key="15">
    <source>
        <dbReference type="Proteomes" id="UP000067325"/>
    </source>
</evidence>
<feature type="binding site" evidence="9 11">
    <location>
        <position position="19"/>
    </location>
    <ligand>
        <name>substrate</name>
    </ligand>
</feature>
<dbReference type="NCBIfam" id="TIGR01740">
    <property type="entry name" value="pyrF"/>
    <property type="match status" value="1"/>
</dbReference>
<dbReference type="GO" id="GO:0006207">
    <property type="term" value="P:'de novo' pyrimidine nucleobase biosynthetic process"/>
    <property type="evidence" value="ECO:0007669"/>
    <property type="project" value="InterPro"/>
</dbReference>
<evidence type="ECO:0000256" key="8">
    <source>
        <dbReference type="ARBA" id="ARBA00061012"/>
    </source>
</evidence>
<dbReference type="GO" id="GO:0044205">
    <property type="term" value="P:'de novo' UMP biosynthetic process"/>
    <property type="evidence" value="ECO:0007669"/>
    <property type="project" value="UniProtKB-UniRule"/>
</dbReference>
<dbReference type="EC" id="4.1.1.23" evidence="9"/>
<evidence type="ECO:0000256" key="10">
    <source>
        <dbReference type="PIRSR" id="PIRSR614732-1"/>
    </source>
</evidence>
<evidence type="ECO:0000256" key="9">
    <source>
        <dbReference type="HAMAP-Rule" id="MF_01200"/>
    </source>
</evidence>
<evidence type="ECO:0000259" key="13">
    <source>
        <dbReference type="SMART" id="SM00934"/>
    </source>
</evidence>
<dbReference type="FunFam" id="3.20.20.70:FF:000015">
    <property type="entry name" value="Orotidine 5'-phosphate decarboxylase"/>
    <property type="match status" value="1"/>
</dbReference>
<feature type="binding site" evidence="9 11">
    <location>
        <position position="220"/>
    </location>
    <ligand>
        <name>substrate</name>
    </ligand>
</feature>
<dbReference type="CDD" id="cd04725">
    <property type="entry name" value="OMP_decarboxylase_like"/>
    <property type="match status" value="1"/>
</dbReference>
<dbReference type="InterPro" id="IPR001754">
    <property type="entry name" value="OMPdeCOase_dom"/>
</dbReference>
<dbReference type="InterPro" id="IPR014732">
    <property type="entry name" value="OMPdecase"/>
</dbReference>
<evidence type="ECO:0000256" key="1">
    <source>
        <dbReference type="ARBA" id="ARBA00002356"/>
    </source>
</evidence>
<comment type="caution">
    <text evidence="9">Lacks conserved residue(s) required for the propagation of feature annotation.</text>
</comment>
<dbReference type="PANTHER" id="PTHR32119">
    <property type="entry name" value="OROTIDINE 5'-PHOSPHATE DECARBOXYLASE"/>
    <property type="match status" value="1"/>
</dbReference>
<feature type="binding site" evidence="9 11">
    <location>
        <position position="41"/>
    </location>
    <ligand>
        <name>substrate</name>
    </ligand>
</feature>
<feature type="binding site" evidence="9 11">
    <location>
        <position position="189"/>
    </location>
    <ligand>
        <name>substrate</name>
    </ligand>
</feature>
<keyword evidence="5 9" id="KW-0665">Pyrimidine biosynthesis</keyword>
<dbReference type="GO" id="GO:0005829">
    <property type="term" value="C:cytosol"/>
    <property type="evidence" value="ECO:0007669"/>
    <property type="project" value="TreeGrafter"/>
</dbReference>
<feature type="binding site" evidence="9 11">
    <location>
        <position position="128"/>
    </location>
    <ligand>
        <name>substrate</name>
    </ligand>
</feature>
<dbReference type="InterPro" id="IPR047596">
    <property type="entry name" value="OMPdecase_bac"/>
</dbReference>
<dbReference type="Proteomes" id="UP000067325">
    <property type="component" value="Chromosome"/>
</dbReference>
<feature type="binding site" evidence="9">
    <location>
        <begin position="68"/>
        <end position="77"/>
    </location>
    <ligand>
        <name>substrate</name>
    </ligand>
</feature>
<dbReference type="KEGG" id="bcib:IM45_682"/>
<feature type="domain" description="Orotidine 5'-phosphate decarboxylase" evidence="13">
    <location>
        <begin position="13"/>
        <end position="236"/>
    </location>
</feature>
<dbReference type="PANTHER" id="PTHR32119:SF2">
    <property type="entry name" value="OROTIDINE 5'-PHOSPHATE DECARBOXYLASE"/>
    <property type="match status" value="1"/>
</dbReference>
<comment type="subunit">
    <text evidence="3 9">Homodimer.</text>
</comment>
<comment type="catalytic activity">
    <reaction evidence="7 9 12">
        <text>orotidine 5'-phosphate + H(+) = UMP + CO2</text>
        <dbReference type="Rhea" id="RHEA:11596"/>
        <dbReference type="ChEBI" id="CHEBI:15378"/>
        <dbReference type="ChEBI" id="CHEBI:16526"/>
        <dbReference type="ChEBI" id="CHEBI:57538"/>
        <dbReference type="ChEBI" id="CHEBI:57865"/>
        <dbReference type="EC" id="4.1.1.23"/>
    </reaction>
</comment>
<organism evidence="14 15">
    <name type="scientific">Candidatus Palibaumannia cicadellinicola</name>
    <dbReference type="NCBI Taxonomy" id="186490"/>
    <lineage>
        <taxon>Bacteria</taxon>
        <taxon>Pseudomonadati</taxon>
        <taxon>Pseudomonadota</taxon>
        <taxon>Gammaproteobacteria</taxon>
        <taxon>Candidatus Palibaumannia</taxon>
    </lineage>
</organism>
<sequence length="244" mass="26457">MTCQALPLSTYSPLIVALDYAHASQALAFADLISPQHCRLKIGQEMFTRFGPALIIELQQRGFDIFLDLKFHDIPNTVARTVSAVADLGVWMVNIHASGGEKMMVAARNALANFGPGAPRLIGVTVLTSISDNDLQILGIQGTTTEFAIRLAILTKNCGLDGVVCSAQEAVHIKAICGHNFTIVTPGIRLAFNQMADHDHCRVMTAQQAQQAGVDYMVIGRPITQAAEPHVVLWEILRSLKQSN</sequence>
<comment type="similarity">
    <text evidence="8 9">Belongs to the OMP decarboxylase family. Type 1 subfamily.</text>
</comment>
<evidence type="ECO:0000256" key="2">
    <source>
        <dbReference type="ARBA" id="ARBA00004861"/>
    </source>
</evidence>
<dbReference type="InterPro" id="IPR018089">
    <property type="entry name" value="OMPdecase_AS"/>
</dbReference>
<dbReference type="SUPFAM" id="SSF51366">
    <property type="entry name" value="Ribulose-phoshate binding barrel"/>
    <property type="match status" value="1"/>
</dbReference>
<dbReference type="AlphaFoldDB" id="A0A088MXY1"/>
<name>A0A088MXY1_9GAMM</name>
<dbReference type="EMBL" id="CP008985">
    <property type="protein sequence ID" value="AIN47215.1"/>
    <property type="molecule type" value="Genomic_DNA"/>
</dbReference>
<evidence type="ECO:0000256" key="7">
    <source>
        <dbReference type="ARBA" id="ARBA00049157"/>
    </source>
</evidence>
<reference evidence="14 15" key="1">
    <citation type="journal article" date="2014" name="MBio">
        <title>Differential genome evolution between companion symbionts in an insect-bacterial symbiosis.</title>
        <authorList>
            <person name="Bennett G.M."/>
            <person name="McCutcheon J.P."/>
            <person name="MacDonald B.R."/>
            <person name="Romanovicz D."/>
            <person name="Moran N.A."/>
        </authorList>
    </citation>
    <scope>NUCLEOTIDE SEQUENCE [LARGE SCALE GENOMIC DNA]</scope>
    <source>
        <strain evidence="14 15">BGSS</strain>
    </source>
</reference>
<feature type="active site" description="For OMPdecase activity" evidence="10">
    <location>
        <position position="73"/>
    </location>
</feature>
<dbReference type="HAMAP" id="MF_01200_B">
    <property type="entry name" value="OMPdecase_type1_B"/>
    <property type="match status" value="1"/>
</dbReference>
<dbReference type="InterPro" id="IPR011060">
    <property type="entry name" value="RibuloseP-bd_barrel"/>
</dbReference>